<dbReference type="Proteomes" id="UP000232883">
    <property type="component" value="Chromosome"/>
</dbReference>
<feature type="coiled-coil region" evidence="1">
    <location>
        <begin position="148"/>
        <end position="207"/>
    </location>
</feature>
<keyword evidence="2" id="KW-0732">Signal</keyword>
<sequence length="227" mass="25233">MITILRICLVYCLLSLTTSTFAQTVYAGESTIDKAKLSGLYLTIQGDGKQIEKDWETQLQTYGRSTSSRGTYRVTNANIPAISSEPINLVSTVKSSRTSATIFTSFDLGNGTFVTPGGTGYAAAEDLFKSFANKTLYGQEVKTAESGFDDAQKNHQKMVRNGERLQREIEQNAKEKERLLKRIDENAKELEQLNKDIATNKTDQEKALIELDSRKSNVEAVKLKKSN</sequence>
<dbReference type="OrthoDB" id="952544at2"/>
<evidence type="ECO:0000256" key="1">
    <source>
        <dbReference type="SAM" id="Coils"/>
    </source>
</evidence>
<name>A0A2K8YYN3_9BACT</name>
<organism evidence="3 4">
    <name type="scientific">Spirosoma pollinicola</name>
    <dbReference type="NCBI Taxonomy" id="2057025"/>
    <lineage>
        <taxon>Bacteria</taxon>
        <taxon>Pseudomonadati</taxon>
        <taxon>Bacteroidota</taxon>
        <taxon>Cytophagia</taxon>
        <taxon>Cytophagales</taxon>
        <taxon>Cytophagaceae</taxon>
        <taxon>Spirosoma</taxon>
    </lineage>
</organism>
<dbReference type="EMBL" id="CP025096">
    <property type="protein sequence ID" value="AUD02747.1"/>
    <property type="molecule type" value="Genomic_DNA"/>
</dbReference>
<keyword evidence="4" id="KW-1185">Reference proteome</keyword>
<evidence type="ECO:0000256" key="2">
    <source>
        <dbReference type="SAM" id="SignalP"/>
    </source>
</evidence>
<feature type="signal peptide" evidence="2">
    <location>
        <begin position="1"/>
        <end position="22"/>
    </location>
</feature>
<evidence type="ECO:0000313" key="4">
    <source>
        <dbReference type="Proteomes" id="UP000232883"/>
    </source>
</evidence>
<reference evidence="3 4" key="1">
    <citation type="submission" date="2017-11" db="EMBL/GenBank/DDBJ databases">
        <title>Taxonomic description and genome sequences of Spirosoma HA7 sp. nov., isolated from pollen microhabitat of Corylus avellana.</title>
        <authorList>
            <person name="Ambika Manirajan B."/>
            <person name="Suarez C."/>
            <person name="Ratering S."/>
            <person name="Geissler-Plaum R."/>
            <person name="Cardinale M."/>
            <person name="Sylvia S."/>
        </authorList>
    </citation>
    <scope>NUCLEOTIDE SEQUENCE [LARGE SCALE GENOMIC DNA]</scope>
    <source>
        <strain evidence="3 4">HA7</strain>
    </source>
</reference>
<feature type="chain" id="PRO_5014668846" description="DNA repair ATPase" evidence="2">
    <location>
        <begin position="23"/>
        <end position="227"/>
    </location>
</feature>
<protein>
    <recommendedName>
        <fullName evidence="5">DNA repair ATPase</fullName>
    </recommendedName>
</protein>
<dbReference type="KEGG" id="spir:CWM47_13430"/>
<accession>A0A2K8YYN3</accession>
<dbReference type="RefSeq" id="WP_100988463.1">
    <property type="nucleotide sequence ID" value="NZ_CP025096.1"/>
</dbReference>
<dbReference type="AlphaFoldDB" id="A0A2K8YYN3"/>
<proteinExistence type="predicted"/>
<evidence type="ECO:0008006" key="5">
    <source>
        <dbReference type="Google" id="ProtNLM"/>
    </source>
</evidence>
<keyword evidence="1" id="KW-0175">Coiled coil</keyword>
<gene>
    <name evidence="3" type="ORF">CWM47_13430</name>
</gene>
<evidence type="ECO:0000313" key="3">
    <source>
        <dbReference type="EMBL" id="AUD02747.1"/>
    </source>
</evidence>